<comment type="subcellular location">
    <subcellularLocation>
        <location evidence="1">Nucleus</location>
    </subcellularLocation>
</comment>
<dbReference type="PANTHER" id="PTHR10333:SF94">
    <property type="entry name" value="FINGER DOMAIN PROTEIN, PUTATIVE (AFU_ORTHOLOGUE AFUA_3G11940)-RELATED"/>
    <property type="match status" value="1"/>
</dbReference>
<evidence type="ECO:0000256" key="4">
    <source>
        <dbReference type="ARBA" id="ARBA00022771"/>
    </source>
</evidence>
<dbReference type="SMART" id="SM00249">
    <property type="entry name" value="PHD"/>
    <property type="match status" value="1"/>
</dbReference>
<feature type="compositionally biased region" description="Low complexity" evidence="10">
    <location>
        <begin position="542"/>
        <end position="565"/>
    </location>
</feature>
<evidence type="ECO:0000256" key="1">
    <source>
        <dbReference type="ARBA" id="ARBA00004123"/>
    </source>
</evidence>
<sequence length="842" mass="90731">LDEAISPRQANSTLGNAIDSSPSTTRASNNALGSINMRADPDAQATVTDFLDFTEYLPSDMTRSLTLIGKLDQTYFDASTNLHNLTTKWAQLPSLPPEERPVPVQLRAEISDNLSNAVSARVYSHAEASRMADNVAKHYNRAKSILTKLKSMLDNWPPADEQKSPVATRSPQMTRAPKITLRVDGQRVRRQQVPRITVPGEVLAPYELNYETYGSGSESSSEEADEGLSIPASRATATPAPQPRIKLVKNPKPPKTPKTPKPRTSVSAPAAANPELSTSKILAKLQPPPDNAVAGSADAPWLQLTTYELAKLRKRMKKNASWAPSDTMIARELKSLGRGVESYRAARQKAEEEGEPFEDHVPSPVLDGETGATVMPPGALSMEAMAAEERNLSNRGMKLNEAKKSKRENLARLAAEEAEASARQMIEAAKAMFTPSQPSSAPEQPSQAKPERKTRERKRKRDSVAETDAEKPDGLEIQAQRPQFKRTKTETPVPHPQLGSNNASQSGQETLVQQQHLNPSATPVIPRTTPVPVPIPGRDQSAKTQPTASPASSTNASNGTATKSAIVPLKPPAETPIPPPVHETRKSATPILPPVRETRKSQAARLQEQQQASTPTEVQSNKPRSRPATPAARPVTPAVDHGEAPAATSGPATRRPASRGKAASQEPLSLATDRPRRASTARNTPAPPETLPARPVSRRQSKRPAPGVISRTNSGGNSAVGRRKAAPKRKSTGASRTGTKKDKGSTGAAGGVDAAGAEAQEVEVDDEGKVVDPNEPRYCLCNRVSFGMMIQCDNDNCKLEWFHLECVGLSDVPARTTKWYCPDCRVLLKIGEKGEVNARGVR</sequence>
<evidence type="ECO:0000256" key="8">
    <source>
        <dbReference type="PIRSR" id="PIRSR628651-51"/>
    </source>
</evidence>
<feature type="binding site" evidence="8">
    <location>
        <position position="792"/>
    </location>
    <ligand>
        <name>Zn(2+)</name>
        <dbReference type="ChEBI" id="CHEBI:29105"/>
        <label>2</label>
    </ligand>
</feature>
<dbReference type="Proteomes" id="UP000182658">
    <property type="component" value="Unassembled WGS sequence"/>
</dbReference>
<evidence type="ECO:0000313" key="12">
    <source>
        <dbReference type="EMBL" id="OIW33245.1"/>
    </source>
</evidence>
<keyword evidence="3 8" id="KW-0479">Metal-binding</keyword>
<feature type="compositionally biased region" description="Polar residues" evidence="10">
    <location>
        <begin position="607"/>
        <end position="622"/>
    </location>
</feature>
<feature type="region of interest" description="Disordered" evidence="10">
    <location>
        <begin position="156"/>
        <end position="177"/>
    </location>
</feature>
<feature type="binding site" evidence="8">
    <location>
        <position position="821"/>
    </location>
    <ligand>
        <name>Zn(2+)</name>
        <dbReference type="ChEBI" id="CHEBI:29105"/>
        <label>2</label>
    </ligand>
</feature>
<dbReference type="PROSITE" id="PS01359">
    <property type="entry name" value="ZF_PHD_1"/>
    <property type="match status" value="1"/>
</dbReference>
<dbReference type="InParanoid" id="A0A1J7J176"/>
<accession>A0A1J7J176</accession>
<feature type="compositionally biased region" description="Polar residues" evidence="10">
    <location>
        <begin position="498"/>
        <end position="521"/>
    </location>
</feature>
<feature type="site" description="Histone H3K4me3 binding" evidence="7">
    <location>
        <position position="793"/>
    </location>
</feature>
<dbReference type="PROSITE" id="PS50016">
    <property type="entry name" value="ZF_PHD_2"/>
    <property type="match status" value="1"/>
</dbReference>
<feature type="non-terminal residue" evidence="12">
    <location>
        <position position="1"/>
    </location>
</feature>
<feature type="site" description="Histone H3K4me3 binding" evidence="7">
    <location>
        <position position="789"/>
    </location>
</feature>
<dbReference type="EMBL" id="KV875094">
    <property type="protein sequence ID" value="OIW33245.1"/>
    <property type="molecule type" value="Genomic_DNA"/>
</dbReference>
<feature type="compositionally biased region" description="Pro residues" evidence="10">
    <location>
        <begin position="569"/>
        <end position="581"/>
    </location>
</feature>
<evidence type="ECO:0000313" key="13">
    <source>
        <dbReference type="Proteomes" id="UP000182658"/>
    </source>
</evidence>
<feature type="compositionally biased region" description="Basic and acidic residues" evidence="10">
    <location>
        <begin position="462"/>
        <end position="474"/>
    </location>
</feature>
<evidence type="ECO:0000256" key="10">
    <source>
        <dbReference type="SAM" id="MobiDB-lite"/>
    </source>
</evidence>
<dbReference type="InterPro" id="IPR011011">
    <property type="entry name" value="Znf_FYVE_PHD"/>
</dbReference>
<dbReference type="GO" id="GO:0005634">
    <property type="term" value="C:nucleus"/>
    <property type="evidence" value="ECO:0007669"/>
    <property type="project" value="UniProtKB-SubCell"/>
</dbReference>
<evidence type="ECO:0000256" key="5">
    <source>
        <dbReference type="ARBA" id="ARBA00022833"/>
    </source>
</evidence>
<evidence type="ECO:0000256" key="3">
    <source>
        <dbReference type="ARBA" id="ARBA00022723"/>
    </source>
</evidence>
<proteinExistence type="inferred from homology"/>
<feature type="non-terminal residue" evidence="12">
    <location>
        <position position="842"/>
    </location>
</feature>
<dbReference type="InterPro" id="IPR024610">
    <property type="entry name" value="ING_N_histone-binding"/>
</dbReference>
<dbReference type="PANTHER" id="PTHR10333">
    <property type="entry name" value="INHIBITOR OF GROWTH PROTEIN"/>
    <property type="match status" value="1"/>
</dbReference>
<dbReference type="InterPro" id="IPR013083">
    <property type="entry name" value="Znf_RING/FYVE/PHD"/>
</dbReference>
<feature type="site" description="Histone H3K4me3 binding" evidence="7">
    <location>
        <position position="778"/>
    </location>
</feature>
<dbReference type="GO" id="GO:0000123">
    <property type="term" value="C:histone acetyltransferase complex"/>
    <property type="evidence" value="ECO:0007669"/>
    <property type="project" value="TreeGrafter"/>
</dbReference>
<keyword evidence="13" id="KW-1185">Reference proteome</keyword>
<feature type="binding site" evidence="8">
    <location>
        <position position="824"/>
    </location>
    <ligand>
        <name>Zn(2+)</name>
        <dbReference type="ChEBI" id="CHEBI:29105"/>
        <label>2</label>
    </ligand>
</feature>
<keyword evidence="6" id="KW-0539">Nucleus</keyword>
<feature type="binding site" evidence="8">
    <location>
        <position position="806"/>
    </location>
    <ligand>
        <name>Zn(2+)</name>
        <dbReference type="ChEBI" id="CHEBI:29105"/>
        <label>1</label>
    </ligand>
</feature>
<feature type="compositionally biased region" description="Low complexity" evidence="10">
    <location>
        <begin position="435"/>
        <end position="448"/>
    </location>
</feature>
<evidence type="ECO:0000256" key="2">
    <source>
        <dbReference type="ARBA" id="ARBA00010210"/>
    </source>
</evidence>
<feature type="region of interest" description="Disordered" evidence="10">
    <location>
        <begin position="427"/>
        <end position="767"/>
    </location>
</feature>
<dbReference type="InterPro" id="IPR028651">
    <property type="entry name" value="ING_fam"/>
</dbReference>
<dbReference type="AlphaFoldDB" id="A0A1J7J176"/>
<dbReference type="GO" id="GO:0004402">
    <property type="term" value="F:histone acetyltransferase activity"/>
    <property type="evidence" value="ECO:0007669"/>
    <property type="project" value="TreeGrafter"/>
</dbReference>
<dbReference type="OrthoDB" id="5411773at2759"/>
<dbReference type="SUPFAM" id="SSF57903">
    <property type="entry name" value="FYVE/PHD zinc finger"/>
    <property type="match status" value="1"/>
</dbReference>
<feature type="binding site" evidence="8">
    <location>
        <position position="803"/>
    </location>
    <ligand>
        <name>Zn(2+)</name>
        <dbReference type="ChEBI" id="CHEBI:29105"/>
        <label>1</label>
    </ligand>
</feature>
<feature type="site" description="Histone H3K4me3 binding" evidence="7">
    <location>
        <position position="801"/>
    </location>
</feature>
<dbReference type="InterPro" id="IPR019786">
    <property type="entry name" value="Zinc_finger_PHD-type_CS"/>
</dbReference>
<dbReference type="STRING" id="1408157.A0A1J7J176"/>
<comment type="similarity">
    <text evidence="2">Belongs to the ING family.</text>
</comment>
<dbReference type="GO" id="GO:0006355">
    <property type="term" value="P:regulation of DNA-templated transcription"/>
    <property type="evidence" value="ECO:0007669"/>
    <property type="project" value="TreeGrafter"/>
</dbReference>
<keyword evidence="4 9" id="KW-0863">Zinc-finger</keyword>
<name>A0A1J7J176_9PEZI</name>
<evidence type="ECO:0000256" key="9">
    <source>
        <dbReference type="PROSITE-ProRule" id="PRU00146"/>
    </source>
</evidence>
<feature type="region of interest" description="Disordered" evidence="10">
    <location>
        <begin position="213"/>
        <end position="275"/>
    </location>
</feature>
<dbReference type="GO" id="GO:0008270">
    <property type="term" value="F:zinc ion binding"/>
    <property type="evidence" value="ECO:0007669"/>
    <property type="project" value="UniProtKB-KW"/>
</dbReference>
<feature type="binding site" evidence="8">
    <location>
        <position position="797"/>
    </location>
    <ligand>
        <name>Zn(2+)</name>
        <dbReference type="ChEBI" id="CHEBI:29105"/>
        <label>2</label>
    </ligand>
</feature>
<feature type="compositionally biased region" description="Polar residues" evidence="10">
    <location>
        <begin position="8"/>
        <end position="30"/>
    </location>
</feature>
<dbReference type="Gene3D" id="6.10.140.1740">
    <property type="match status" value="1"/>
</dbReference>
<keyword evidence="5 8" id="KW-0862">Zinc</keyword>
<feature type="domain" description="PHD-type" evidence="11">
    <location>
        <begin position="776"/>
        <end position="827"/>
    </location>
</feature>
<feature type="compositionally biased region" description="Low complexity" evidence="10">
    <location>
        <begin position="626"/>
        <end position="639"/>
    </location>
</feature>
<feature type="binding site" evidence="8">
    <location>
        <position position="781"/>
    </location>
    <ligand>
        <name>Zn(2+)</name>
        <dbReference type="ChEBI" id="CHEBI:29105"/>
        <label>1</label>
    </ligand>
</feature>
<gene>
    <name evidence="12" type="ORF">CONLIGDRAFT_553301</name>
</gene>
<feature type="binding site" evidence="8">
    <location>
        <position position="779"/>
    </location>
    <ligand>
        <name>Zn(2+)</name>
        <dbReference type="ChEBI" id="CHEBI:29105"/>
        <label>1</label>
    </ligand>
</feature>
<feature type="compositionally biased region" description="Basic residues" evidence="10">
    <location>
        <begin position="721"/>
        <end position="731"/>
    </location>
</feature>
<evidence type="ECO:0000259" key="11">
    <source>
        <dbReference type="PROSITE" id="PS50016"/>
    </source>
</evidence>
<dbReference type="InterPro" id="IPR019787">
    <property type="entry name" value="Znf_PHD-finger"/>
</dbReference>
<organism evidence="12 13">
    <name type="scientific">Coniochaeta ligniaria NRRL 30616</name>
    <dbReference type="NCBI Taxonomy" id="1408157"/>
    <lineage>
        <taxon>Eukaryota</taxon>
        <taxon>Fungi</taxon>
        <taxon>Dikarya</taxon>
        <taxon>Ascomycota</taxon>
        <taxon>Pezizomycotina</taxon>
        <taxon>Sordariomycetes</taxon>
        <taxon>Sordariomycetidae</taxon>
        <taxon>Coniochaetales</taxon>
        <taxon>Coniochaetaceae</taxon>
        <taxon>Coniochaeta</taxon>
    </lineage>
</organism>
<dbReference type="SMART" id="SM01408">
    <property type="entry name" value="ING"/>
    <property type="match status" value="1"/>
</dbReference>
<feature type="region of interest" description="Disordered" evidence="10">
    <location>
        <begin position="1"/>
        <end position="30"/>
    </location>
</feature>
<protein>
    <recommendedName>
        <fullName evidence="11">PHD-type domain-containing protein</fullName>
    </recommendedName>
</protein>
<evidence type="ECO:0000256" key="7">
    <source>
        <dbReference type="PIRSR" id="PIRSR628651-50"/>
    </source>
</evidence>
<dbReference type="InterPro" id="IPR001965">
    <property type="entry name" value="Znf_PHD"/>
</dbReference>
<reference evidence="12 13" key="1">
    <citation type="submission" date="2016-10" db="EMBL/GenBank/DDBJ databases">
        <title>Draft genome sequence of Coniochaeta ligniaria NRRL30616, a lignocellulolytic fungus for bioabatement of inhibitors in plant biomass hydrolysates.</title>
        <authorList>
            <consortium name="DOE Joint Genome Institute"/>
            <person name="Jimenez D.J."/>
            <person name="Hector R.E."/>
            <person name="Riley R."/>
            <person name="Sun H."/>
            <person name="Grigoriev I.V."/>
            <person name="Van Elsas J.D."/>
            <person name="Nichols N.N."/>
        </authorList>
    </citation>
    <scope>NUCLEOTIDE SEQUENCE [LARGE SCALE GENOMIC DNA]</scope>
    <source>
        <strain evidence="12 13">NRRL 30616</strain>
    </source>
</reference>
<evidence type="ECO:0000256" key="6">
    <source>
        <dbReference type="ARBA" id="ARBA00023242"/>
    </source>
</evidence>
<dbReference type="Gene3D" id="3.30.40.10">
    <property type="entry name" value="Zinc/RING finger domain, C3HC4 (zinc finger)"/>
    <property type="match status" value="1"/>
</dbReference>
<dbReference type="CDD" id="cd15505">
    <property type="entry name" value="PHD_ING"/>
    <property type="match status" value="1"/>
</dbReference>